<dbReference type="Proteomes" id="UP000198999">
    <property type="component" value="Unassembled WGS sequence"/>
</dbReference>
<sequence length="168" mass="19135">MNNKNFKHIKSPGFNVPKDYFDAFEDRLLDRINAEESIISTKSTGFKAPEGYFNTLEDRIINIVSEEKETKVISLLNRKTIVYVSSVAAAALVLFNLSIFNNNISIEDLEVGTVENYILDEDISSYEIASLFSDELPTEDSMINYNLNEENLEEYLLNNADIESLMVE</sequence>
<dbReference type="RefSeq" id="WP_092578851.1">
    <property type="nucleotide sequence ID" value="NZ_FOFN01000002.1"/>
</dbReference>
<proteinExistence type="predicted"/>
<organism evidence="2 3">
    <name type="scientific">Hyunsoonleella jejuensis</name>
    <dbReference type="NCBI Taxonomy" id="419940"/>
    <lineage>
        <taxon>Bacteria</taxon>
        <taxon>Pseudomonadati</taxon>
        <taxon>Bacteroidota</taxon>
        <taxon>Flavobacteriia</taxon>
        <taxon>Flavobacteriales</taxon>
        <taxon>Flavobacteriaceae</taxon>
    </lineage>
</organism>
<dbReference type="OrthoDB" id="981524at2"/>
<reference evidence="2 3" key="1">
    <citation type="submission" date="2016-10" db="EMBL/GenBank/DDBJ databases">
        <authorList>
            <person name="de Groot N.N."/>
        </authorList>
    </citation>
    <scope>NUCLEOTIDE SEQUENCE [LARGE SCALE GENOMIC DNA]</scope>
    <source>
        <strain evidence="2 3">DSM 21035</strain>
    </source>
</reference>
<name>A0A1H9GSV3_9FLAO</name>
<keyword evidence="1" id="KW-0812">Transmembrane</keyword>
<dbReference type="EMBL" id="FOFN01000002">
    <property type="protein sequence ID" value="SEQ53068.1"/>
    <property type="molecule type" value="Genomic_DNA"/>
</dbReference>
<gene>
    <name evidence="2" type="ORF">SAMN05421824_1905</name>
</gene>
<keyword evidence="3" id="KW-1185">Reference proteome</keyword>
<dbReference type="STRING" id="419940.SAMN05421824_1905"/>
<evidence type="ECO:0000313" key="3">
    <source>
        <dbReference type="Proteomes" id="UP000198999"/>
    </source>
</evidence>
<accession>A0A1H9GSV3</accession>
<evidence type="ECO:0000256" key="1">
    <source>
        <dbReference type="SAM" id="Phobius"/>
    </source>
</evidence>
<evidence type="ECO:0000313" key="2">
    <source>
        <dbReference type="EMBL" id="SEQ53068.1"/>
    </source>
</evidence>
<protein>
    <submittedName>
        <fullName evidence="2">Uncharacterized protein</fullName>
    </submittedName>
</protein>
<keyword evidence="1" id="KW-1133">Transmembrane helix</keyword>
<dbReference type="AlphaFoldDB" id="A0A1H9GSV3"/>
<feature type="transmembrane region" description="Helical" evidence="1">
    <location>
        <begin position="81"/>
        <end position="100"/>
    </location>
</feature>
<keyword evidence="1" id="KW-0472">Membrane</keyword>